<sequence length="190" mass="19109">VGVLGVGSIKTNIGHLEGAAGIAGLIKAALCVQRQELVASLNFVEANPRIPLEELRLRVVTDHERWPAGGGSLSVGVSSFGMGGSNCHVVVCPPPRVVAADDASTVPAPVRAGAGVGLAWVVSARTEVALRAQAARLGSYLVERSGLGAADVGFSLATGRAGLEHRGVVVGVDREQLLGGLAGLATGQPA</sequence>
<keyword evidence="1" id="KW-0808">Transferase</keyword>
<dbReference type="AlphaFoldDB" id="A0A1W9Z1G4"/>
<dbReference type="GO" id="GO:0004312">
    <property type="term" value="F:fatty acid synthase activity"/>
    <property type="evidence" value="ECO:0007669"/>
    <property type="project" value="TreeGrafter"/>
</dbReference>
<dbReference type="InterPro" id="IPR050091">
    <property type="entry name" value="PKS_NRPS_Biosynth_Enz"/>
</dbReference>
<dbReference type="Pfam" id="PF16197">
    <property type="entry name" value="KAsynt_C_assoc"/>
    <property type="match status" value="1"/>
</dbReference>
<evidence type="ECO:0000256" key="1">
    <source>
        <dbReference type="ARBA" id="ARBA00022679"/>
    </source>
</evidence>
<feature type="non-terminal residue" evidence="3">
    <location>
        <position position="1"/>
    </location>
</feature>
<dbReference type="PROSITE" id="PS52004">
    <property type="entry name" value="KS3_2"/>
    <property type="match status" value="1"/>
</dbReference>
<dbReference type="Pfam" id="PF02801">
    <property type="entry name" value="Ketoacyl-synt_C"/>
    <property type="match status" value="1"/>
</dbReference>
<dbReference type="PANTHER" id="PTHR43775:SF51">
    <property type="entry name" value="INACTIVE PHENOLPHTHIOCEROL SYNTHESIS POLYKETIDE SYNTHASE TYPE I PKS1-RELATED"/>
    <property type="match status" value="1"/>
</dbReference>
<dbReference type="SUPFAM" id="SSF53901">
    <property type="entry name" value="Thiolase-like"/>
    <property type="match status" value="1"/>
</dbReference>
<dbReference type="InterPro" id="IPR016039">
    <property type="entry name" value="Thiolase-like"/>
</dbReference>
<dbReference type="Gene3D" id="3.30.70.3290">
    <property type="match status" value="1"/>
</dbReference>
<keyword evidence="4" id="KW-1185">Reference proteome</keyword>
<comment type="caution">
    <text evidence="3">The sequence shown here is derived from an EMBL/GenBank/DDBJ whole genome shotgun (WGS) entry which is preliminary data.</text>
</comment>
<dbReference type="EMBL" id="MVHE01000256">
    <property type="protein sequence ID" value="ORA06161.1"/>
    <property type="molecule type" value="Genomic_DNA"/>
</dbReference>
<evidence type="ECO:0000259" key="2">
    <source>
        <dbReference type="PROSITE" id="PS52004"/>
    </source>
</evidence>
<dbReference type="InterPro" id="IPR014031">
    <property type="entry name" value="Ketoacyl_synth_C"/>
</dbReference>
<protein>
    <recommendedName>
        <fullName evidence="2">Ketosynthase family 3 (KS3) domain-containing protein</fullName>
    </recommendedName>
</protein>
<dbReference type="Proteomes" id="UP000192284">
    <property type="component" value="Unassembled WGS sequence"/>
</dbReference>
<dbReference type="InterPro" id="IPR020841">
    <property type="entry name" value="PKS_Beta-ketoAc_synthase_dom"/>
</dbReference>
<evidence type="ECO:0000313" key="4">
    <source>
        <dbReference type="Proteomes" id="UP000192284"/>
    </source>
</evidence>
<feature type="non-terminal residue" evidence="3">
    <location>
        <position position="190"/>
    </location>
</feature>
<feature type="domain" description="Ketosynthase family 3 (KS3)" evidence="2">
    <location>
        <begin position="1"/>
        <end position="93"/>
    </location>
</feature>
<dbReference type="Gene3D" id="3.40.47.10">
    <property type="match status" value="1"/>
</dbReference>
<evidence type="ECO:0000313" key="3">
    <source>
        <dbReference type="EMBL" id="ORA06161.1"/>
    </source>
</evidence>
<accession>A0A1W9Z1G4</accession>
<proteinExistence type="predicted"/>
<dbReference type="InterPro" id="IPR032821">
    <property type="entry name" value="PKS_assoc"/>
</dbReference>
<reference evidence="3 4" key="1">
    <citation type="submission" date="2017-02" db="EMBL/GenBank/DDBJ databases">
        <title>The new phylogeny of genus Mycobacterium.</title>
        <authorList>
            <person name="Tortoli E."/>
            <person name="Trovato A."/>
            <person name="Cirillo D.M."/>
        </authorList>
    </citation>
    <scope>NUCLEOTIDE SEQUENCE [LARGE SCALE GENOMIC DNA]</scope>
    <source>
        <strain evidence="3 4">DSM 45057</strain>
    </source>
</reference>
<dbReference type="PANTHER" id="PTHR43775">
    <property type="entry name" value="FATTY ACID SYNTHASE"/>
    <property type="match status" value="1"/>
</dbReference>
<organism evidence="3 4">
    <name type="scientific">Mycobacterium angelicum</name>
    <dbReference type="NCBI Taxonomy" id="470074"/>
    <lineage>
        <taxon>Bacteria</taxon>
        <taxon>Bacillati</taxon>
        <taxon>Actinomycetota</taxon>
        <taxon>Actinomycetes</taxon>
        <taxon>Mycobacteriales</taxon>
        <taxon>Mycobacteriaceae</taxon>
        <taxon>Mycobacterium</taxon>
    </lineage>
</organism>
<name>A0A1W9Z1G4_MYCAN</name>
<dbReference type="GO" id="GO:0006633">
    <property type="term" value="P:fatty acid biosynthetic process"/>
    <property type="evidence" value="ECO:0007669"/>
    <property type="project" value="TreeGrafter"/>
</dbReference>
<gene>
    <name evidence="3" type="ORF">BST12_29285</name>
</gene>